<protein>
    <submittedName>
        <fullName evidence="2">NAD(P)-binding protein</fullName>
    </submittedName>
</protein>
<dbReference type="PANTHER" id="PTHR43355">
    <property type="entry name" value="FLAVIN REDUCTASE (NADPH)"/>
    <property type="match status" value="1"/>
</dbReference>
<dbReference type="InterPro" id="IPR051606">
    <property type="entry name" value="Polyketide_Oxido-like"/>
</dbReference>
<dbReference type="GO" id="GO:0016646">
    <property type="term" value="F:oxidoreductase activity, acting on the CH-NH group of donors, NAD or NADP as acceptor"/>
    <property type="evidence" value="ECO:0007669"/>
    <property type="project" value="TreeGrafter"/>
</dbReference>
<dbReference type="Proteomes" id="UP000799772">
    <property type="component" value="Unassembled WGS sequence"/>
</dbReference>
<organism evidence="2 3">
    <name type="scientific">Rhizodiscina lignyota</name>
    <dbReference type="NCBI Taxonomy" id="1504668"/>
    <lineage>
        <taxon>Eukaryota</taxon>
        <taxon>Fungi</taxon>
        <taxon>Dikarya</taxon>
        <taxon>Ascomycota</taxon>
        <taxon>Pezizomycotina</taxon>
        <taxon>Dothideomycetes</taxon>
        <taxon>Pleosporomycetidae</taxon>
        <taxon>Aulographales</taxon>
        <taxon>Rhizodiscinaceae</taxon>
        <taxon>Rhizodiscina</taxon>
    </lineage>
</organism>
<feature type="domain" description="NAD(P)-binding" evidence="1">
    <location>
        <begin position="7"/>
        <end position="173"/>
    </location>
</feature>
<gene>
    <name evidence="2" type="ORF">NA57DRAFT_48180</name>
</gene>
<dbReference type="InterPro" id="IPR036291">
    <property type="entry name" value="NAD(P)-bd_dom_sf"/>
</dbReference>
<comment type="caution">
    <text evidence="2">The sequence shown here is derived from an EMBL/GenBank/DDBJ whole genome shotgun (WGS) entry which is preliminary data.</text>
</comment>
<dbReference type="OrthoDB" id="10254221at2759"/>
<dbReference type="PANTHER" id="PTHR43355:SF7">
    <property type="entry name" value="NAD(P)-BINDING DOMAIN-CONTAINING PROTEIN"/>
    <property type="match status" value="1"/>
</dbReference>
<dbReference type="Gene3D" id="3.40.50.720">
    <property type="entry name" value="NAD(P)-binding Rossmann-like Domain"/>
    <property type="match status" value="1"/>
</dbReference>
<accession>A0A9P4I1S3</accession>
<evidence type="ECO:0000313" key="2">
    <source>
        <dbReference type="EMBL" id="KAF2093395.1"/>
    </source>
</evidence>
<dbReference type="AlphaFoldDB" id="A0A9P4I1S3"/>
<evidence type="ECO:0000313" key="3">
    <source>
        <dbReference type="Proteomes" id="UP000799772"/>
    </source>
</evidence>
<proteinExistence type="predicted"/>
<sequence length="254" mass="27542">MKVLLLGATGNLGSRLIPALLTHGHSVVAFVRSSNKLESLLPTSVYQQITVVQGDATDPTSVKMAILYAECDAVVSSAGVAAMAPWGKSQLPTIFRAVLNGVREAGTDRKKPLRIWFLGGLGVLYYPGTESMLSNYIPIFLEHRQNIRLLKSLPSNTVDWSMLCPSTMTPESSDLSVPTKASQGKLIATAGTPPLWQDSWLKFVPLIGKILVAAMNASRYETTLEQSAEFIASDLESYESRWIGMRVGVIDGSK</sequence>
<dbReference type="InterPro" id="IPR016040">
    <property type="entry name" value="NAD(P)-bd_dom"/>
</dbReference>
<name>A0A9P4I1S3_9PEZI</name>
<dbReference type="SUPFAM" id="SSF51735">
    <property type="entry name" value="NAD(P)-binding Rossmann-fold domains"/>
    <property type="match status" value="1"/>
</dbReference>
<evidence type="ECO:0000259" key="1">
    <source>
        <dbReference type="Pfam" id="PF13460"/>
    </source>
</evidence>
<dbReference type="EMBL" id="ML978138">
    <property type="protein sequence ID" value="KAF2093395.1"/>
    <property type="molecule type" value="Genomic_DNA"/>
</dbReference>
<keyword evidence="3" id="KW-1185">Reference proteome</keyword>
<reference evidence="2" key="1">
    <citation type="journal article" date="2020" name="Stud. Mycol.">
        <title>101 Dothideomycetes genomes: a test case for predicting lifestyles and emergence of pathogens.</title>
        <authorList>
            <person name="Haridas S."/>
            <person name="Albert R."/>
            <person name="Binder M."/>
            <person name="Bloem J."/>
            <person name="Labutti K."/>
            <person name="Salamov A."/>
            <person name="Andreopoulos B."/>
            <person name="Baker S."/>
            <person name="Barry K."/>
            <person name="Bills G."/>
            <person name="Bluhm B."/>
            <person name="Cannon C."/>
            <person name="Castanera R."/>
            <person name="Culley D."/>
            <person name="Daum C."/>
            <person name="Ezra D."/>
            <person name="Gonzalez J."/>
            <person name="Henrissat B."/>
            <person name="Kuo A."/>
            <person name="Liang C."/>
            <person name="Lipzen A."/>
            <person name="Lutzoni F."/>
            <person name="Magnuson J."/>
            <person name="Mondo S."/>
            <person name="Nolan M."/>
            <person name="Ohm R."/>
            <person name="Pangilinan J."/>
            <person name="Park H.-J."/>
            <person name="Ramirez L."/>
            <person name="Alfaro M."/>
            <person name="Sun H."/>
            <person name="Tritt A."/>
            <person name="Yoshinaga Y."/>
            <person name="Zwiers L.-H."/>
            <person name="Turgeon B."/>
            <person name="Goodwin S."/>
            <person name="Spatafora J."/>
            <person name="Crous P."/>
            <person name="Grigoriev I."/>
        </authorList>
    </citation>
    <scope>NUCLEOTIDE SEQUENCE</scope>
    <source>
        <strain evidence="2">CBS 133067</strain>
    </source>
</reference>
<dbReference type="Pfam" id="PF13460">
    <property type="entry name" value="NAD_binding_10"/>
    <property type="match status" value="1"/>
</dbReference>